<reference evidence="1 2" key="1">
    <citation type="submission" date="2018-09" db="EMBL/GenBank/DDBJ databases">
        <authorList>
            <person name="Le Fleche-Mateos A."/>
        </authorList>
    </citation>
    <scope>NUCLEOTIDE SEQUENCE [LARGE SCALE GENOMIC DNA]</scope>
    <source>
        <strain evidence="1 2">DSM 27399</strain>
    </source>
</reference>
<dbReference type="OrthoDB" id="7067733at2"/>
<comment type="caution">
    <text evidence="1">The sequence shown here is derived from an EMBL/GenBank/DDBJ whole genome shotgun (WGS) entry which is preliminary data.</text>
</comment>
<dbReference type="AlphaFoldDB" id="A0A419N761"/>
<sequence>MAIKGLSDGVAFYSGGINKILNVPITPALSEVLWWPKSEWFVVNYSDGGLVGAWNSYLYFVKNNKVKNRIDISHFLSERYINLKANCDEVEELNYGVVSWTNGGGAIIISAEVPPHSSCKNMGETIFISLNINSMKLKEEIKKSQLTKAQKNT</sequence>
<dbReference type="EMBL" id="RAHH01000016">
    <property type="protein sequence ID" value="RJT43196.1"/>
    <property type="molecule type" value="Genomic_DNA"/>
</dbReference>
<name>A0A419N761_9GAMM</name>
<evidence type="ECO:0000313" key="2">
    <source>
        <dbReference type="Proteomes" id="UP000284908"/>
    </source>
</evidence>
<keyword evidence="2" id="KW-1185">Reference proteome</keyword>
<evidence type="ECO:0000313" key="1">
    <source>
        <dbReference type="EMBL" id="RJT43196.1"/>
    </source>
</evidence>
<gene>
    <name evidence="1" type="ORF">D6C13_14395</name>
</gene>
<organism evidence="1 2">
    <name type="scientific">Rahnella woolbedingensis</name>
    <dbReference type="NCBI Taxonomy" id="1510574"/>
    <lineage>
        <taxon>Bacteria</taxon>
        <taxon>Pseudomonadati</taxon>
        <taxon>Pseudomonadota</taxon>
        <taxon>Gammaproteobacteria</taxon>
        <taxon>Enterobacterales</taxon>
        <taxon>Yersiniaceae</taxon>
        <taxon>Rahnella</taxon>
    </lineage>
</organism>
<dbReference type="Proteomes" id="UP000284908">
    <property type="component" value="Unassembled WGS sequence"/>
</dbReference>
<proteinExistence type="predicted"/>
<accession>A0A419N761</accession>
<protein>
    <submittedName>
        <fullName evidence="1">Uncharacterized protein</fullName>
    </submittedName>
</protein>
<dbReference type="RefSeq" id="WP_120133420.1">
    <property type="nucleotide sequence ID" value="NZ_RAHH01000016.1"/>
</dbReference>